<proteinExistence type="predicted"/>
<organism evidence="1 2">
    <name type="scientific">Tropicibacter oceani</name>
    <dbReference type="NCBI Taxonomy" id="3058420"/>
    <lineage>
        <taxon>Bacteria</taxon>
        <taxon>Pseudomonadati</taxon>
        <taxon>Pseudomonadota</taxon>
        <taxon>Alphaproteobacteria</taxon>
        <taxon>Rhodobacterales</taxon>
        <taxon>Roseobacteraceae</taxon>
        <taxon>Tropicibacter</taxon>
    </lineage>
</organism>
<dbReference type="EMBL" id="CP124616">
    <property type="protein sequence ID" value="WGW02938.1"/>
    <property type="molecule type" value="Genomic_DNA"/>
</dbReference>
<accession>A0ABY8QER6</accession>
<name>A0ABY8QER6_9RHOB</name>
<sequence length="148" mass="16075">MRALWGLVLLAGCAAKAPLPEVPVPLRNPTVQVASQADATLDRLQGDWIVLQGAGMPAGSRLRIDGQGVQVNGTRLSFVPEGYGRFRLGEQAVWVHWLDADNRTAALGDPAGGRVWIMDRGGKPAERLAAAREILEWYGYDLSRMEAK</sequence>
<dbReference type="SUPFAM" id="SSF50814">
    <property type="entry name" value="Lipocalins"/>
    <property type="match status" value="1"/>
</dbReference>
<gene>
    <name evidence="1" type="ORF">QF118_13480</name>
</gene>
<protein>
    <submittedName>
        <fullName evidence="1">Lipocalin family protein</fullName>
    </submittedName>
</protein>
<evidence type="ECO:0000313" key="1">
    <source>
        <dbReference type="EMBL" id="WGW02938.1"/>
    </source>
</evidence>
<keyword evidence="2" id="KW-1185">Reference proteome</keyword>
<dbReference type="Proteomes" id="UP001241605">
    <property type="component" value="Chromosome"/>
</dbReference>
<dbReference type="RefSeq" id="WP_282299567.1">
    <property type="nucleotide sequence ID" value="NZ_CP124616.1"/>
</dbReference>
<evidence type="ECO:0000313" key="2">
    <source>
        <dbReference type="Proteomes" id="UP001241605"/>
    </source>
</evidence>
<dbReference type="InterPro" id="IPR012674">
    <property type="entry name" value="Calycin"/>
</dbReference>
<reference evidence="1 2" key="1">
    <citation type="submission" date="2023-05" db="EMBL/GenBank/DDBJ databases">
        <title>YMD87, complete Genome.</title>
        <authorList>
            <person name="Zhang J."/>
            <person name="Xu X."/>
        </authorList>
    </citation>
    <scope>NUCLEOTIDE SEQUENCE [LARGE SCALE GENOMIC DNA]</scope>
    <source>
        <strain evidence="1 2">YMD87</strain>
    </source>
</reference>